<evidence type="ECO:0000259" key="2">
    <source>
        <dbReference type="PROSITE" id="PS51725"/>
    </source>
</evidence>
<reference evidence="3 4" key="1">
    <citation type="submission" date="2020-08" db="EMBL/GenBank/DDBJ databases">
        <title>Complete Genome Sequence of Effusibacillus dendaii Strain skT53, Isolated from Farmland soil.</title>
        <authorList>
            <person name="Konishi T."/>
            <person name="Kawasaki H."/>
        </authorList>
    </citation>
    <scope>NUCLEOTIDE SEQUENCE [LARGE SCALE GENOMIC DNA]</scope>
    <source>
        <strain evidence="4">skT53</strain>
    </source>
</reference>
<proteinExistence type="predicted"/>
<feature type="region of interest" description="Disordered" evidence="1">
    <location>
        <begin position="73"/>
        <end position="98"/>
    </location>
</feature>
<dbReference type="Gene3D" id="3.30.70.100">
    <property type="match status" value="1"/>
</dbReference>
<dbReference type="Pfam" id="PF03992">
    <property type="entry name" value="ABM"/>
    <property type="match status" value="1"/>
</dbReference>
<dbReference type="EMBL" id="AP023366">
    <property type="protein sequence ID" value="BCJ86542.1"/>
    <property type="molecule type" value="Genomic_DNA"/>
</dbReference>
<accession>A0A7I8DB25</accession>
<dbReference type="SUPFAM" id="SSF54909">
    <property type="entry name" value="Dimeric alpha+beta barrel"/>
    <property type="match status" value="1"/>
</dbReference>
<feature type="compositionally biased region" description="Polar residues" evidence="1">
    <location>
        <begin position="80"/>
        <end position="90"/>
    </location>
</feature>
<dbReference type="InterPro" id="IPR050404">
    <property type="entry name" value="Heme-degrading_MO"/>
</dbReference>
<keyword evidence="4" id="KW-1185">Reference proteome</keyword>
<dbReference type="PANTHER" id="PTHR34474:SF2">
    <property type="entry name" value="SIGNAL TRANSDUCTION PROTEIN TRAP"/>
    <property type="match status" value="1"/>
</dbReference>
<dbReference type="KEGG" id="eff:skT53_15270"/>
<evidence type="ECO:0000256" key="1">
    <source>
        <dbReference type="SAM" id="MobiDB-lite"/>
    </source>
</evidence>
<protein>
    <recommendedName>
        <fullName evidence="2">ABM domain-containing protein</fullName>
    </recommendedName>
</protein>
<gene>
    <name evidence="3" type="ORF">skT53_15270</name>
</gene>
<dbReference type="RefSeq" id="WP_200760537.1">
    <property type="nucleotide sequence ID" value="NZ_AP023366.1"/>
</dbReference>
<dbReference type="InterPro" id="IPR007138">
    <property type="entry name" value="ABM_dom"/>
</dbReference>
<dbReference type="InterPro" id="IPR011008">
    <property type="entry name" value="Dimeric_a/b-barrel"/>
</dbReference>
<name>A0A7I8DB25_9BACL</name>
<sequence length="98" mass="11335">MYVVFNVLQVPQEGKAKMIELFGKSADNMKQVPGCLEFMFLDSNEEDKQIVYTKWENKEAFVAWTQSEAFRRAHDERRTSGSTATGSKLETYQVIHHT</sequence>
<dbReference type="PROSITE" id="PS51725">
    <property type="entry name" value="ABM"/>
    <property type="match status" value="1"/>
</dbReference>
<dbReference type="Proteomes" id="UP000593802">
    <property type="component" value="Chromosome"/>
</dbReference>
<dbReference type="AlphaFoldDB" id="A0A7I8DB25"/>
<dbReference type="PANTHER" id="PTHR34474">
    <property type="entry name" value="SIGNAL TRANSDUCTION PROTEIN TRAP"/>
    <property type="match status" value="1"/>
</dbReference>
<feature type="domain" description="ABM" evidence="2">
    <location>
        <begin position="2"/>
        <end position="89"/>
    </location>
</feature>
<organism evidence="3 4">
    <name type="scientific">Effusibacillus dendaii</name>
    <dbReference type="NCBI Taxonomy" id="2743772"/>
    <lineage>
        <taxon>Bacteria</taxon>
        <taxon>Bacillati</taxon>
        <taxon>Bacillota</taxon>
        <taxon>Bacilli</taxon>
        <taxon>Bacillales</taxon>
        <taxon>Alicyclobacillaceae</taxon>
        <taxon>Effusibacillus</taxon>
    </lineage>
</organism>
<evidence type="ECO:0000313" key="3">
    <source>
        <dbReference type="EMBL" id="BCJ86542.1"/>
    </source>
</evidence>
<evidence type="ECO:0000313" key="4">
    <source>
        <dbReference type="Proteomes" id="UP000593802"/>
    </source>
</evidence>